<feature type="non-terminal residue" evidence="2">
    <location>
        <position position="178"/>
    </location>
</feature>
<organism evidence="3">
    <name type="scientific">Perkinsus marinus (strain ATCC 50983 / TXsc)</name>
    <dbReference type="NCBI Taxonomy" id="423536"/>
    <lineage>
        <taxon>Eukaryota</taxon>
        <taxon>Sar</taxon>
        <taxon>Alveolata</taxon>
        <taxon>Perkinsozoa</taxon>
        <taxon>Perkinsea</taxon>
        <taxon>Perkinsida</taxon>
        <taxon>Perkinsidae</taxon>
        <taxon>Perkinsus</taxon>
    </lineage>
</organism>
<accession>C5K8N8</accession>
<dbReference type="RefSeq" id="XP_002787361.1">
    <property type="nucleotide sequence ID" value="XM_002787315.1"/>
</dbReference>
<dbReference type="InParanoid" id="C5K8N8"/>
<proteinExistence type="predicted"/>
<sequence length="178" mass="20960">MRGDMMMKDMKKADRLIKKVWEDRCIEKWARSGIGMMINRIKHDIKVEESIRRDNINKEHHIIMLDNIISSSSKGNPLLPPLVKSANTPLSFMKDLSLISSMVDIKQRGVIDDIINRIRLQQRERTSLSKKDMLGKKTSIKSDGKMTEEDEQQQQQQQEEEEEQYDDDNNEEEQHYIE</sequence>
<evidence type="ECO:0000313" key="2">
    <source>
        <dbReference type="EMBL" id="EER19157.1"/>
    </source>
</evidence>
<dbReference type="GeneID" id="9039397"/>
<feature type="compositionally biased region" description="Acidic residues" evidence="1">
    <location>
        <begin position="148"/>
        <end position="171"/>
    </location>
</feature>
<reference evidence="2 3" key="1">
    <citation type="submission" date="2008-07" db="EMBL/GenBank/DDBJ databases">
        <authorList>
            <person name="El-Sayed N."/>
            <person name="Caler E."/>
            <person name="Inman J."/>
            <person name="Amedeo P."/>
            <person name="Hass B."/>
            <person name="Wortman J."/>
        </authorList>
    </citation>
    <scope>NUCLEOTIDE SEQUENCE [LARGE SCALE GENOMIC DNA]</scope>
    <source>
        <strain evidence="3">ATCC 50983 / TXsc</strain>
    </source>
</reference>
<gene>
    <name evidence="2" type="ORF">Pmar_PMAR020205</name>
</gene>
<dbReference type="EMBL" id="GG671136">
    <property type="protein sequence ID" value="EER19157.1"/>
    <property type="molecule type" value="Genomic_DNA"/>
</dbReference>
<evidence type="ECO:0000313" key="3">
    <source>
        <dbReference type="Proteomes" id="UP000007800"/>
    </source>
</evidence>
<feature type="region of interest" description="Disordered" evidence="1">
    <location>
        <begin position="126"/>
        <end position="178"/>
    </location>
</feature>
<feature type="compositionally biased region" description="Basic and acidic residues" evidence="1">
    <location>
        <begin position="126"/>
        <end position="147"/>
    </location>
</feature>
<protein>
    <submittedName>
        <fullName evidence="2">Uncharacterized protein</fullName>
    </submittedName>
</protein>
<evidence type="ECO:0000256" key="1">
    <source>
        <dbReference type="SAM" id="MobiDB-lite"/>
    </source>
</evidence>
<name>C5K8N8_PERM5</name>
<dbReference type="Proteomes" id="UP000007800">
    <property type="component" value="Unassembled WGS sequence"/>
</dbReference>
<dbReference type="AlphaFoldDB" id="C5K8N8"/>
<keyword evidence="3" id="KW-1185">Reference proteome</keyword>